<organism evidence="2 3">
    <name type="scientific">Luteimonas marina</name>
    <dbReference type="NCBI Taxonomy" id="488485"/>
    <lineage>
        <taxon>Bacteria</taxon>
        <taxon>Pseudomonadati</taxon>
        <taxon>Pseudomonadota</taxon>
        <taxon>Gammaproteobacteria</taxon>
        <taxon>Lysobacterales</taxon>
        <taxon>Lysobacteraceae</taxon>
        <taxon>Luteimonas</taxon>
    </lineage>
</organism>
<dbReference type="InterPro" id="IPR029044">
    <property type="entry name" value="Nucleotide-diphossugar_trans"/>
</dbReference>
<evidence type="ECO:0000259" key="1">
    <source>
        <dbReference type="Pfam" id="PF00535"/>
    </source>
</evidence>
<name>A0A5C5UAZ5_9GAMM</name>
<evidence type="ECO:0000313" key="3">
    <source>
        <dbReference type="Proteomes" id="UP000319980"/>
    </source>
</evidence>
<evidence type="ECO:0000313" key="2">
    <source>
        <dbReference type="EMBL" id="TWT23083.1"/>
    </source>
</evidence>
<dbReference type="PANTHER" id="PTHR43685:SF2">
    <property type="entry name" value="GLYCOSYLTRANSFERASE 2-LIKE DOMAIN-CONTAINING PROTEIN"/>
    <property type="match status" value="1"/>
</dbReference>
<proteinExistence type="predicted"/>
<keyword evidence="2" id="KW-0808">Transferase</keyword>
<reference evidence="2 3" key="1">
    <citation type="journal article" date="2008" name="Int. J. Syst. Evol. Microbiol.">
        <title>Luteimonas marina sp. nov., isolated from seawater.</title>
        <authorList>
            <person name="Baik K.S."/>
            <person name="Park S.C."/>
            <person name="Kim M.S."/>
            <person name="Kim E.M."/>
            <person name="Park C."/>
            <person name="Chun J."/>
            <person name="Seong C.N."/>
        </authorList>
    </citation>
    <scope>NUCLEOTIDE SEQUENCE [LARGE SCALE GENOMIC DNA]</scope>
    <source>
        <strain evidence="2 3">FR1330</strain>
    </source>
</reference>
<dbReference type="EMBL" id="VOHK01000001">
    <property type="protein sequence ID" value="TWT23083.1"/>
    <property type="molecule type" value="Genomic_DNA"/>
</dbReference>
<dbReference type="Pfam" id="PF00535">
    <property type="entry name" value="Glycos_transf_2"/>
    <property type="match status" value="1"/>
</dbReference>
<dbReference type="InterPro" id="IPR001173">
    <property type="entry name" value="Glyco_trans_2-like"/>
</dbReference>
<dbReference type="Proteomes" id="UP000319980">
    <property type="component" value="Unassembled WGS sequence"/>
</dbReference>
<dbReference type="InterPro" id="IPR050834">
    <property type="entry name" value="Glycosyltransf_2"/>
</dbReference>
<gene>
    <name evidence="2" type="ORF">FQY83_00040</name>
</gene>
<dbReference type="SUPFAM" id="SSF53448">
    <property type="entry name" value="Nucleotide-diphospho-sugar transferases"/>
    <property type="match status" value="1"/>
</dbReference>
<dbReference type="PANTHER" id="PTHR43685">
    <property type="entry name" value="GLYCOSYLTRANSFERASE"/>
    <property type="match status" value="1"/>
</dbReference>
<dbReference type="GO" id="GO:0016740">
    <property type="term" value="F:transferase activity"/>
    <property type="evidence" value="ECO:0007669"/>
    <property type="project" value="UniProtKB-KW"/>
</dbReference>
<protein>
    <submittedName>
        <fullName evidence="2">Glycosyltransferase</fullName>
    </submittedName>
</protein>
<sequence>MADIPETSVIIPTWNRRDLIARAIDSVLAQTRPVDEIIVVDDGSTDGTGEYLAARYGERIACVRQANAGVSAARNRGLAMARGHYIALLDSDDEWLPEKTQRQVAFLDANPGIGLVLCDVMRMAPDGSMIDVFDRRRQIPEDGPALRWVLRDPALAPLSVLMRREVYEDVGGFDETLRTAEDLDFHLRVAARWPIGVVGEPLARALRGHDGLSALASTEDDYIRVMERAAEAAIGLVPEDDRRQALATAYVKNAESCVWRGRHREAYALARKAWAMGPDPPLRKRVLRLVPAAGRRALRSLLPRRAS</sequence>
<comment type="caution">
    <text evidence="2">The sequence shown here is derived from an EMBL/GenBank/DDBJ whole genome shotgun (WGS) entry which is preliminary data.</text>
</comment>
<dbReference type="AlphaFoldDB" id="A0A5C5UAZ5"/>
<accession>A0A5C5UAZ5</accession>
<dbReference type="Gene3D" id="3.90.550.10">
    <property type="entry name" value="Spore Coat Polysaccharide Biosynthesis Protein SpsA, Chain A"/>
    <property type="match status" value="1"/>
</dbReference>
<feature type="domain" description="Glycosyltransferase 2-like" evidence="1">
    <location>
        <begin position="8"/>
        <end position="112"/>
    </location>
</feature>
<keyword evidence="3" id="KW-1185">Reference proteome</keyword>